<dbReference type="Proteomes" id="UP000029120">
    <property type="component" value="Chromosome 7"/>
</dbReference>
<evidence type="ECO:0000256" key="1">
    <source>
        <dbReference type="SAM" id="MobiDB-lite"/>
    </source>
</evidence>
<dbReference type="AlphaFoldDB" id="A0A087GHL4"/>
<dbReference type="Gramene" id="KFK29366">
    <property type="protein sequence ID" value="KFK29366"/>
    <property type="gene ID" value="AALP_AA7G124800"/>
</dbReference>
<dbReference type="EMBL" id="CM002875">
    <property type="protein sequence ID" value="KFK29366.1"/>
    <property type="molecule type" value="Genomic_DNA"/>
</dbReference>
<proteinExistence type="predicted"/>
<accession>A0A087GHL4</accession>
<evidence type="ECO:0000313" key="3">
    <source>
        <dbReference type="Proteomes" id="UP000029120"/>
    </source>
</evidence>
<protein>
    <submittedName>
        <fullName evidence="2">Uncharacterized protein</fullName>
    </submittedName>
</protein>
<gene>
    <name evidence="2" type="ordered locus">AALP_Aa7g124800</name>
</gene>
<feature type="region of interest" description="Disordered" evidence="1">
    <location>
        <begin position="1"/>
        <end position="25"/>
    </location>
</feature>
<evidence type="ECO:0000313" key="2">
    <source>
        <dbReference type="EMBL" id="KFK29366.1"/>
    </source>
</evidence>
<keyword evidence="3" id="KW-1185">Reference proteome</keyword>
<organism evidence="2 3">
    <name type="scientific">Arabis alpina</name>
    <name type="common">Alpine rock-cress</name>
    <dbReference type="NCBI Taxonomy" id="50452"/>
    <lineage>
        <taxon>Eukaryota</taxon>
        <taxon>Viridiplantae</taxon>
        <taxon>Streptophyta</taxon>
        <taxon>Embryophyta</taxon>
        <taxon>Tracheophyta</taxon>
        <taxon>Spermatophyta</taxon>
        <taxon>Magnoliopsida</taxon>
        <taxon>eudicotyledons</taxon>
        <taxon>Gunneridae</taxon>
        <taxon>Pentapetalae</taxon>
        <taxon>rosids</taxon>
        <taxon>malvids</taxon>
        <taxon>Brassicales</taxon>
        <taxon>Brassicaceae</taxon>
        <taxon>Arabideae</taxon>
        <taxon>Arabis</taxon>
    </lineage>
</organism>
<sequence length="47" mass="5046">MRRRGLVSGESSPKENNARGRALSSPPIRWLVTGSKLVFTTAAESSS</sequence>
<reference evidence="3" key="1">
    <citation type="journal article" date="2015" name="Nat. Plants">
        <title>Genome expansion of Arabis alpina linked with retrotransposition and reduced symmetric DNA methylation.</title>
        <authorList>
            <person name="Willing E.M."/>
            <person name="Rawat V."/>
            <person name="Mandakova T."/>
            <person name="Maumus F."/>
            <person name="James G.V."/>
            <person name="Nordstroem K.J."/>
            <person name="Becker C."/>
            <person name="Warthmann N."/>
            <person name="Chica C."/>
            <person name="Szarzynska B."/>
            <person name="Zytnicki M."/>
            <person name="Albani M.C."/>
            <person name="Kiefer C."/>
            <person name="Bergonzi S."/>
            <person name="Castaings L."/>
            <person name="Mateos J.L."/>
            <person name="Berns M.C."/>
            <person name="Bujdoso N."/>
            <person name="Piofczyk T."/>
            <person name="de Lorenzo L."/>
            <person name="Barrero-Sicilia C."/>
            <person name="Mateos I."/>
            <person name="Piednoel M."/>
            <person name="Hagmann J."/>
            <person name="Chen-Min-Tao R."/>
            <person name="Iglesias-Fernandez R."/>
            <person name="Schuster S.C."/>
            <person name="Alonso-Blanco C."/>
            <person name="Roudier F."/>
            <person name="Carbonero P."/>
            <person name="Paz-Ares J."/>
            <person name="Davis S.J."/>
            <person name="Pecinka A."/>
            <person name="Quesneville H."/>
            <person name="Colot V."/>
            <person name="Lysak M.A."/>
            <person name="Weigel D."/>
            <person name="Coupland G."/>
            <person name="Schneeberger K."/>
        </authorList>
    </citation>
    <scope>NUCLEOTIDE SEQUENCE [LARGE SCALE GENOMIC DNA]</scope>
    <source>
        <strain evidence="3">cv. Pajares</strain>
    </source>
</reference>
<name>A0A087GHL4_ARAAL</name>